<dbReference type="Gene3D" id="1.25.40.10">
    <property type="entry name" value="Tetratricopeptide repeat domain"/>
    <property type="match status" value="2"/>
</dbReference>
<evidence type="ECO:0008006" key="4">
    <source>
        <dbReference type="Google" id="ProtNLM"/>
    </source>
</evidence>
<feature type="compositionally biased region" description="Basic and acidic residues" evidence="1">
    <location>
        <begin position="1285"/>
        <end position="1303"/>
    </location>
</feature>
<dbReference type="EMBL" id="VRMN01000001">
    <property type="protein sequence ID" value="KAA8499680.1"/>
    <property type="molecule type" value="Genomic_DNA"/>
</dbReference>
<evidence type="ECO:0000313" key="3">
    <source>
        <dbReference type="Proteomes" id="UP000324585"/>
    </source>
</evidence>
<name>A0A5J4Z980_PORPP</name>
<feature type="compositionally biased region" description="Pro residues" evidence="1">
    <location>
        <begin position="1346"/>
        <end position="1355"/>
    </location>
</feature>
<protein>
    <recommendedName>
        <fullName evidence="4">Pentatricopeptide repeat-containing protein</fullName>
    </recommendedName>
</protein>
<feature type="region of interest" description="Disordered" evidence="1">
    <location>
        <begin position="1272"/>
        <end position="1355"/>
    </location>
</feature>
<proteinExistence type="predicted"/>
<gene>
    <name evidence="2" type="ORF">FVE85_7265</name>
</gene>
<reference evidence="3" key="1">
    <citation type="journal article" date="2019" name="Nat. Commun.">
        <title>Expansion of phycobilisome linker gene families in mesophilic red algae.</title>
        <authorList>
            <person name="Lee J."/>
            <person name="Kim D."/>
            <person name="Bhattacharya D."/>
            <person name="Yoon H.S."/>
        </authorList>
    </citation>
    <scope>NUCLEOTIDE SEQUENCE [LARGE SCALE GENOMIC DNA]</scope>
    <source>
        <strain evidence="3">CCMP 1328</strain>
    </source>
</reference>
<dbReference type="GO" id="GO:0003729">
    <property type="term" value="F:mRNA binding"/>
    <property type="evidence" value="ECO:0007669"/>
    <property type="project" value="TreeGrafter"/>
</dbReference>
<dbReference type="InterPro" id="IPR011990">
    <property type="entry name" value="TPR-like_helical_dom_sf"/>
</dbReference>
<organism evidence="2 3">
    <name type="scientific">Porphyridium purpureum</name>
    <name type="common">Red alga</name>
    <name type="synonym">Porphyridium cruentum</name>
    <dbReference type="NCBI Taxonomy" id="35688"/>
    <lineage>
        <taxon>Eukaryota</taxon>
        <taxon>Rhodophyta</taxon>
        <taxon>Bangiophyceae</taxon>
        <taxon>Porphyridiales</taxon>
        <taxon>Porphyridiaceae</taxon>
        <taxon>Porphyridium</taxon>
    </lineage>
</organism>
<feature type="region of interest" description="Disordered" evidence="1">
    <location>
        <begin position="139"/>
        <end position="161"/>
    </location>
</feature>
<dbReference type="GO" id="GO:0006396">
    <property type="term" value="P:RNA processing"/>
    <property type="evidence" value="ECO:0007669"/>
    <property type="project" value="TreeGrafter"/>
</dbReference>
<dbReference type="InterPro" id="IPR051114">
    <property type="entry name" value="Mito_RNA_Proc_CCM1"/>
</dbReference>
<feature type="compositionally biased region" description="Basic and acidic residues" evidence="1">
    <location>
        <begin position="1317"/>
        <end position="1337"/>
    </location>
</feature>
<keyword evidence="3" id="KW-1185">Reference proteome</keyword>
<comment type="caution">
    <text evidence="2">The sequence shown here is derived from an EMBL/GenBank/DDBJ whole genome shotgun (WGS) entry which is preliminary data.</text>
</comment>
<dbReference type="Proteomes" id="UP000324585">
    <property type="component" value="Unassembled WGS sequence"/>
</dbReference>
<sequence length="1355" mass="151307">MRATDGARIKAPVDAVIKLTRKGMQSILQLGRKRPPGVPGGGLSADAGPGVAEASPRSETASQIRAAVKAECAGGADLASDAAGASLQSAQDQSWSLDTLADTIGVHRAKYAHVMRLDACIARYTEQILSEEAFSRLDSRTRPPGYGKSDDARSPSVSGPNANFKMLSSELLVRALSMSAENARVEAAAMVESLQRAVASGFVLEANLAQAVCERLRVLGCHKEALELLDAVSGADEFSSAARDMVAIERRVGTLLREHTHEFKEPAAVGSLLSKLIDSPKEFDSKREWLERAYLQIATKCAQGGDVKMALMILNEAVDIKLATRDYEGGELLCSKLGDAYVRSILTVALKRAPAGAQEARSGTRAPVMTVAAAAAVELTEKAVLSEAIAACKKLVDALDFVRKVGVAPCTPSTYARVLEYCTVFNQVGSVKRILQHFDPTHQKPDQRVVQPNDAAISASLQCFARTGRGREALDLIRDMQLRFGMQIDVNTFVLVQDALAQQPEDLNVACGMVEGLLRTAVYYPTSALRSLLKAIHAQNEYSTSFRLLLAIQRYGGAHITAEMNWRDILPFTNFLKGSGSLNMDAIMVVLDRFRVYERVSNSPGAPQHTSSFLYLVYVSMFARLFDTQLLIEPSESLRRARELLVLMHDDGLQPDKQLVHAALYVLSLKKPMWAGASARVEALLQICESMGVVLDASCYAKAIRYYSTAGDFLAIQNAVKALAALGESLDVETANRIAQGLITANRVQDALKFVDFMRESDLPRSSKTMRSLLAYIAAENVSKYNEWYDHLVRSQGQALNNWHYVRALWEILRNTPSAAEVLRMHTRTRKLGYWLTPSYYSTVFWSLVQVTDSSRVSRAYAMRTLEQDFDADKVKFLPMILKPMLLNYAIADDAEGFKYLIAKAQIARVRFRDDDPHIVTTGLCLGGFYSQAFEFLQECVRDSGTTPDQGETGSASPPRFPILELFPSRSRATKLRLAQDFIYFAARGPKHCPNTLVVKAFENLRRGRRAIPAMNTGSDSPDAFGTGEYMEKTIDPVRDAWLDKVARAGAEGYETRTYHQTQTMQRAKPPARAMRARTPFPQKYISDLNVTNRMRPLADEEEQSLEHLRERQKLALITFEALHLYSTLNSAWHLRPICATALACAEARLYILAETLWWQHIYHAPRDSYRASFFMDSKFPFWRLRRSHRLTHHAWLDEQDRHPHGILEMEGLVPDPEHGEEVDQEAFLIEVRQRELALRCVPWAIRPPWQPPRREMRSGIRRRQAEWEEEHGILMQTNERRRKGPDARLGRESMYRSDDTRAGYRGQRQRSVGQDEAQKSARRAPSEPRTLAEFRRQVGAGIGPIPAPSEPPTK</sequence>
<dbReference type="GO" id="GO:0007005">
    <property type="term" value="P:mitochondrion organization"/>
    <property type="evidence" value="ECO:0007669"/>
    <property type="project" value="TreeGrafter"/>
</dbReference>
<dbReference type="GO" id="GO:0005739">
    <property type="term" value="C:mitochondrion"/>
    <property type="evidence" value="ECO:0007669"/>
    <property type="project" value="TreeGrafter"/>
</dbReference>
<feature type="region of interest" description="Disordered" evidence="1">
    <location>
        <begin position="31"/>
        <end position="54"/>
    </location>
</feature>
<accession>A0A5J4Z980</accession>
<evidence type="ECO:0000313" key="2">
    <source>
        <dbReference type="EMBL" id="KAA8499680.1"/>
    </source>
</evidence>
<dbReference type="PANTHER" id="PTHR47934:SF6">
    <property type="entry name" value="MITOCHONDRIAL GROUP I INTRON SPLICING FACTOR CCM1-RELATED"/>
    <property type="match status" value="1"/>
</dbReference>
<evidence type="ECO:0000256" key="1">
    <source>
        <dbReference type="SAM" id="MobiDB-lite"/>
    </source>
</evidence>
<dbReference type="PANTHER" id="PTHR47934">
    <property type="entry name" value="PENTATRICOPEPTIDE REPEAT-CONTAINING PROTEIN PET309, MITOCHONDRIAL"/>
    <property type="match status" value="1"/>
</dbReference>